<comment type="caution">
    <text evidence="1">The sequence shown here is derived from an EMBL/GenBank/DDBJ whole genome shotgun (WGS) entry which is preliminary data.</text>
</comment>
<gene>
    <name evidence="1" type="ORF">DSM3645_16140</name>
</gene>
<dbReference type="Proteomes" id="UP000004358">
    <property type="component" value="Unassembled WGS sequence"/>
</dbReference>
<dbReference type="HOGENOM" id="CLU_3372361_0_0_0"/>
<reference evidence="1 2" key="1">
    <citation type="submission" date="2006-02" db="EMBL/GenBank/DDBJ databases">
        <authorList>
            <person name="Amann R."/>
            <person name="Ferriera S."/>
            <person name="Johnson J."/>
            <person name="Kravitz S."/>
            <person name="Halpern A."/>
            <person name="Remington K."/>
            <person name="Beeson K."/>
            <person name="Tran B."/>
            <person name="Rogers Y.-H."/>
            <person name="Friedman R."/>
            <person name="Venter J.C."/>
        </authorList>
    </citation>
    <scope>NUCLEOTIDE SEQUENCE [LARGE SCALE GENOMIC DNA]</scope>
    <source>
        <strain evidence="1 2">DSM 3645</strain>
    </source>
</reference>
<evidence type="ECO:0000313" key="2">
    <source>
        <dbReference type="Proteomes" id="UP000004358"/>
    </source>
</evidence>
<accession>A3ZZK9</accession>
<sequence>MDAARVRDAIQVGLSDAKAGRVKPARQAIKKLAK</sequence>
<dbReference type="EMBL" id="AANZ01000025">
    <property type="protein sequence ID" value="EAQ77994.1"/>
    <property type="molecule type" value="Genomic_DNA"/>
</dbReference>
<dbReference type="AlphaFoldDB" id="A3ZZK9"/>
<evidence type="ECO:0000313" key="1">
    <source>
        <dbReference type="EMBL" id="EAQ77994.1"/>
    </source>
</evidence>
<organism evidence="1 2">
    <name type="scientific">Blastopirellula marina DSM 3645</name>
    <dbReference type="NCBI Taxonomy" id="314230"/>
    <lineage>
        <taxon>Bacteria</taxon>
        <taxon>Pseudomonadati</taxon>
        <taxon>Planctomycetota</taxon>
        <taxon>Planctomycetia</taxon>
        <taxon>Pirellulales</taxon>
        <taxon>Pirellulaceae</taxon>
        <taxon>Blastopirellula</taxon>
    </lineage>
</organism>
<proteinExistence type="predicted"/>
<protein>
    <submittedName>
        <fullName evidence="1">Glucose-inhibited division protein A</fullName>
    </submittedName>
</protein>
<name>A3ZZK9_9BACT</name>